<dbReference type="EMBL" id="RQGD01000039">
    <property type="protein sequence ID" value="TGL57113.1"/>
    <property type="molecule type" value="Genomic_DNA"/>
</dbReference>
<feature type="signal peptide" evidence="1">
    <location>
        <begin position="1"/>
        <end position="19"/>
    </location>
</feature>
<proteinExistence type="predicted"/>
<feature type="domain" description="NAD glycohydrolase translocation F5/8 type C" evidence="2">
    <location>
        <begin position="30"/>
        <end position="159"/>
    </location>
</feature>
<accession>A0A4R9JVW7</accession>
<dbReference type="AlphaFoldDB" id="A0A4R9JVW7"/>
<keyword evidence="1" id="KW-0732">Signal</keyword>
<gene>
    <name evidence="3" type="ORF">EHQ58_15090</name>
</gene>
<dbReference type="InterPro" id="IPR008979">
    <property type="entry name" value="Galactose-bd-like_sf"/>
</dbReference>
<dbReference type="Pfam" id="PF25302">
    <property type="entry name" value="NADase_transloc"/>
    <property type="match status" value="1"/>
</dbReference>
<dbReference type="Proteomes" id="UP000297693">
    <property type="component" value="Unassembled WGS sequence"/>
</dbReference>
<keyword evidence="4" id="KW-1185">Reference proteome</keyword>
<dbReference type="SUPFAM" id="SSF49785">
    <property type="entry name" value="Galactose-binding domain-like"/>
    <property type="match status" value="1"/>
</dbReference>
<sequence>MMLRFLLILVFTLFFAQLAAEPSNRPTITSSSFRSNASGKFPPTFAMDGKLESSWIEGTDVNGIGESITISYKSEIKFQTIAIYNGFGDPKKWASKNRVKKLKLTTDSGYEEIFTLKDTLSAQKLNLKEEATAKSIKLTILEIFKGKSENETSIAELKFLADQAGIILSPPKNTWALGKWKTESNIAKINLHNDGTCEMGYETAKMLCTWTEKGDKVLVQLEATLPLTNSDRLELRLQNKNNEPTVEVNGKYTFIRNKEEV</sequence>
<organism evidence="3 4">
    <name type="scientific">Leptospira ognonensis</name>
    <dbReference type="NCBI Taxonomy" id="2484945"/>
    <lineage>
        <taxon>Bacteria</taxon>
        <taxon>Pseudomonadati</taxon>
        <taxon>Spirochaetota</taxon>
        <taxon>Spirochaetia</taxon>
        <taxon>Leptospirales</taxon>
        <taxon>Leptospiraceae</taxon>
        <taxon>Leptospira</taxon>
    </lineage>
</organism>
<dbReference type="InterPro" id="IPR057561">
    <property type="entry name" value="NADase_transloc"/>
</dbReference>
<dbReference type="Gene3D" id="2.60.120.260">
    <property type="entry name" value="Galactose-binding domain-like"/>
    <property type="match status" value="1"/>
</dbReference>
<protein>
    <submittedName>
        <fullName evidence="3">Discoidin domain-containing protein</fullName>
    </submittedName>
</protein>
<name>A0A4R9JVW7_9LEPT</name>
<comment type="caution">
    <text evidence="3">The sequence shown here is derived from an EMBL/GenBank/DDBJ whole genome shotgun (WGS) entry which is preliminary data.</text>
</comment>
<dbReference type="RefSeq" id="WP_135624741.1">
    <property type="nucleotide sequence ID" value="NZ_RQGD01000039.1"/>
</dbReference>
<dbReference type="NCBIfam" id="NF047619">
    <property type="entry name" value="NADase_discoid"/>
    <property type="match status" value="1"/>
</dbReference>
<evidence type="ECO:0000259" key="2">
    <source>
        <dbReference type="Pfam" id="PF25302"/>
    </source>
</evidence>
<dbReference type="OrthoDB" id="370758at2"/>
<evidence type="ECO:0000313" key="3">
    <source>
        <dbReference type="EMBL" id="TGL57113.1"/>
    </source>
</evidence>
<feature type="chain" id="PRO_5020533740" evidence="1">
    <location>
        <begin position="20"/>
        <end position="261"/>
    </location>
</feature>
<evidence type="ECO:0000256" key="1">
    <source>
        <dbReference type="SAM" id="SignalP"/>
    </source>
</evidence>
<evidence type="ECO:0000313" key="4">
    <source>
        <dbReference type="Proteomes" id="UP000297693"/>
    </source>
</evidence>
<reference evidence="3" key="1">
    <citation type="journal article" date="2019" name="PLoS Negl. Trop. Dis.">
        <title>Revisiting the worldwide diversity of Leptospira species in the environment.</title>
        <authorList>
            <person name="Vincent A.T."/>
            <person name="Schiettekatte O."/>
            <person name="Bourhy P."/>
            <person name="Veyrier F.J."/>
            <person name="Picardeau M."/>
        </authorList>
    </citation>
    <scope>NUCLEOTIDE SEQUENCE [LARGE SCALE GENOMIC DNA]</scope>
    <source>
        <strain evidence="3">201702476</strain>
    </source>
</reference>